<protein>
    <submittedName>
        <fullName evidence="1">Uncharacterized protein</fullName>
    </submittedName>
</protein>
<evidence type="ECO:0000313" key="2">
    <source>
        <dbReference type="Proteomes" id="UP000030960"/>
    </source>
</evidence>
<name>A0A0B3S0X0_9RHOB</name>
<gene>
    <name evidence="1" type="ORF">OA50_02646</name>
</gene>
<dbReference type="RefSeq" id="WP_043142133.1">
    <property type="nucleotide sequence ID" value="NZ_JSUQ01000010.1"/>
</dbReference>
<comment type="caution">
    <text evidence="1">The sequence shown here is derived from an EMBL/GenBank/DDBJ whole genome shotgun (WGS) entry which is preliminary data.</text>
</comment>
<keyword evidence="2" id="KW-1185">Reference proteome</keyword>
<dbReference type="EMBL" id="JSUQ01000010">
    <property type="protein sequence ID" value="KHQ52613.1"/>
    <property type="molecule type" value="Genomic_DNA"/>
</dbReference>
<dbReference type="Proteomes" id="UP000030960">
    <property type="component" value="Unassembled WGS sequence"/>
</dbReference>
<dbReference type="AlphaFoldDB" id="A0A0B3S0X0"/>
<accession>A0A0B3S0X0</accession>
<organism evidence="1 2">
    <name type="scientific">Mameliella alba</name>
    <dbReference type="NCBI Taxonomy" id="561184"/>
    <lineage>
        <taxon>Bacteria</taxon>
        <taxon>Pseudomonadati</taxon>
        <taxon>Pseudomonadota</taxon>
        <taxon>Alphaproteobacteria</taxon>
        <taxon>Rhodobacterales</taxon>
        <taxon>Roseobacteraceae</taxon>
        <taxon>Mameliella</taxon>
    </lineage>
</organism>
<reference evidence="1 2" key="1">
    <citation type="submission" date="2014-10" db="EMBL/GenBank/DDBJ databases">
        <title>Genome sequence of Ponticoccus sp. strain UMTAT08 isolated from clonal culture of toxic dinoflagellate Alexandrium tamiyavanichii.</title>
        <authorList>
            <person name="Gan H.Y."/>
            <person name="Muhd D.-D."/>
            <person name="Mohd Noor M.E."/>
            <person name="Yeong Y.S."/>
            <person name="Usup G."/>
        </authorList>
    </citation>
    <scope>NUCLEOTIDE SEQUENCE [LARGE SCALE GENOMIC DNA]</scope>
    <source>
        <strain evidence="1 2">UMTAT08</strain>
    </source>
</reference>
<evidence type="ECO:0000313" key="1">
    <source>
        <dbReference type="EMBL" id="KHQ52613.1"/>
    </source>
</evidence>
<sequence length="125" mass="12854">MLADKLARAETRLRDAKTGEARNLAISSTLNAVGATLTLYGCPAALTGAGGVSCVGGLAVAGVGQLYSVLTTGGSVEIALDALNDTQELLEGHDSIPAAELDAALRSFETEFETLCSLVRQNCLR</sequence>
<proteinExistence type="predicted"/>
<dbReference type="STRING" id="561184.SAMN05216376_108201"/>